<gene>
    <name evidence="1" type="ORF">A3K06_01890</name>
</gene>
<evidence type="ECO:0000313" key="1">
    <source>
        <dbReference type="EMBL" id="OGE76353.1"/>
    </source>
</evidence>
<reference evidence="1 2" key="1">
    <citation type="journal article" date="2016" name="Nat. Commun.">
        <title>Thousands of microbial genomes shed light on interconnected biogeochemical processes in an aquifer system.</title>
        <authorList>
            <person name="Anantharaman K."/>
            <person name="Brown C.T."/>
            <person name="Hug L.A."/>
            <person name="Sharon I."/>
            <person name="Castelle C.J."/>
            <person name="Probst A.J."/>
            <person name="Thomas B.C."/>
            <person name="Singh A."/>
            <person name="Wilkins M.J."/>
            <person name="Karaoz U."/>
            <person name="Brodie E.L."/>
            <person name="Williams K.H."/>
            <person name="Hubbard S.S."/>
            <person name="Banfield J.F."/>
        </authorList>
    </citation>
    <scope>NUCLEOTIDE SEQUENCE [LARGE SCALE GENOMIC DNA]</scope>
</reference>
<comment type="caution">
    <text evidence="1">The sequence shown here is derived from an EMBL/GenBank/DDBJ whole genome shotgun (WGS) entry which is preliminary data.</text>
</comment>
<dbReference type="Pfam" id="PF13483">
    <property type="entry name" value="Lactamase_B_3"/>
    <property type="match status" value="1"/>
</dbReference>
<dbReference type="PANTHER" id="PTHR39189:SF1">
    <property type="entry name" value="UPF0173 METAL-DEPENDENT HYDROLASE YTKL"/>
    <property type="match status" value="1"/>
</dbReference>
<dbReference type="Gene3D" id="3.60.15.10">
    <property type="entry name" value="Ribonuclease Z/Hydroxyacylglutathione hydrolase-like"/>
    <property type="match status" value="1"/>
</dbReference>
<dbReference type="AlphaFoldDB" id="A0A1F5NFI8"/>
<dbReference type="PANTHER" id="PTHR39189">
    <property type="entry name" value="UPF0173 METAL-DEPENDENT HYDROLASE YTKL"/>
    <property type="match status" value="1"/>
</dbReference>
<evidence type="ECO:0008006" key="3">
    <source>
        <dbReference type="Google" id="ProtNLM"/>
    </source>
</evidence>
<sequence length="219" mass="23830">MVISWFGLSSFKISSGNFTLVTDPFGKAVGLTPPRVQTDIAVISNNQNEYYNNQGSLAGEKIFVVDGPGEFDARGVFVRGIAAMGDPKNKVGGFDHTTIYGIAMEDIRLGFLGSIKQKELTETQLEELGEIHILMVPVGGKTVCDAEEAAAIINQIEPQIVVPMHYAQPGLKLPLDKVEQFLKETGSGKIIAQDKLTLKKSNLQELGETMQVVLLNPQR</sequence>
<dbReference type="EMBL" id="MFEG01000010">
    <property type="protein sequence ID" value="OGE76353.1"/>
    <property type="molecule type" value="Genomic_DNA"/>
</dbReference>
<dbReference type="InterPro" id="IPR036866">
    <property type="entry name" value="RibonucZ/Hydroxyglut_hydro"/>
</dbReference>
<accession>A0A1F5NFI8</accession>
<dbReference type="Proteomes" id="UP000176547">
    <property type="component" value="Unassembled WGS sequence"/>
</dbReference>
<evidence type="ECO:0000313" key="2">
    <source>
        <dbReference type="Proteomes" id="UP000176547"/>
    </source>
</evidence>
<protein>
    <recommendedName>
        <fullName evidence="3">Lactamase</fullName>
    </recommendedName>
</protein>
<name>A0A1F5NFI8_9BACT</name>
<dbReference type="SUPFAM" id="SSF56281">
    <property type="entry name" value="Metallo-hydrolase/oxidoreductase"/>
    <property type="match status" value="1"/>
</dbReference>
<organism evidence="1 2">
    <name type="scientific">Candidatus Doudnabacteria bacterium RIFCSPHIGHO2_01_52_17</name>
    <dbReference type="NCBI Taxonomy" id="1817820"/>
    <lineage>
        <taxon>Bacteria</taxon>
        <taxon>Candidatus Doudnaibacteriota</taxon>
    </lineage>
</organism>
<proteinExistence type="predicted"/>